<sequence length="295" mass="33405">MNYLAQQPFTATSVAIIRMKVIAACKSRGVEVTTIDGMTLRMESGFTMGLHNLVQRCSVNDRRHWDDMIEFHVTTTLETQRLSNPEYLLNMPDDEFYMRLRERVVPPEILSIMNEYSYSSPLVDAPGSPRRVLNLSFPNLALNVADRYLANRDLSAAWAFGRENTAAVKFETYESMLKDDVAVEVRRGDSIYLASKVANMPRFLADELGDAPFGVLFAVPSAYEIDCHRLRSHDEAQRAADLLLELAVMLSTDTPSQLSSEVFFWRDDEYCQVSRNGVLEPTGHFDDTLRELADG</sequence>
<gene>
    <name evidence="1" type="ORF">A3K89_04115</name>
</gene>
<accession>A0A177YHF8</accession>
<reference evidence="1 2" key="1">
    <citation type="submission" date="2016-03" db="EMBL/GenBank/DDBJ databases">
        <title>Genome sequence of Rhodococcus kyotonensis KB10.</title>
        <authorList>
            <person name="Jeong H."/>
            <person name="Hong C.E."/>
            <person name="Jo S.H."/>
            <person name="Park J.M."/>
        </authorList>
    </citation>
    <scope>NUCLEOTIDE SEQUENCE [LARGE SCALE GENOMIC DNA]</scope>
    <source>
        <strain evidence="1 2">KB10</strain>
    </source>
</reference>
<dbReference type="AlphaFoldDB" id="A0A177YHF8"/>
<dbReference type="Proteomes" id="UP000077519">
    <property type="component" value="Unassembled WGS sequence"/>
</dbReference>
<organism evidence="1 2">
    <name type="scientific">Rhodococcoides kyotonense</name>
    <dbReference type="NCBI Taxonomy" id="398843"/>
    <lineage>
        <taxon>Bacteria</taxon>
        <taxon>Bacillati</taxon>
        <taxon>Actinomycetota</taxon>
        <taxon>Actinomycetes</taxon>
        <taxon>Mycobacteriales</taxon>
        <taxon>Nocardiaceae</taxon>
        <taxon>Rhodococcoides</taxon>
    </lineage>
</organism>
<keyword evidence="2" id="KW-1185">Reference proteome</keyword>
<evidence type="ECO:0000313" key="1">
    <source>
        <dbReference type="EMBL" id="OAK54548.1"/>
    </source>
</evidence>
<dbReference type="EMBL" id="LVHI01000012">
    <property type="protein sequence ID" value="OAK54548.1"/>
    <property type="molecule type" value="Genomic_DNA"/>
</dbReference>
<comment type="caution">
    <text evidence="1">The sequence shown here is derived from an EMBL/GenBank/DDBJ whole genome shotgun (WGS) entry which is preliminary data.</text>
</comment>
<evidence type="ECO:0000313" key="2">
    <source>
        <dbReference type="Proteomes" id="UP000077519"/>
    </source>
</evidence>
<name>A0A177YHF8_9NOCA</name>
<protein>
    <submittedName>
        <fullName evidence="1">Uncharacterized protein</fullName>
    </submittedName>
</protein>
<proteinExistence type="predicted"/>